<sequence length="100" mass="10511">MGSFCSKSAAHSGGHTVLGPVSDYHTHPASSAAPNPRVAAAEAAERRLKAAERRGVNPSNPNQGQLAAKVAKQSSKQAPQGREEERLVVSLCLLQVLKDE</sequence>
<evidence type="ECO:0000313" key="3">
    <source>
        <dbReference type="Proteomes" id="UP000001194"/>
    </source>
</evidence>
<evidence type="ECO:0000256" key="1">
    <source>
        <dbReference type="SAM" id="MobiDB-lite"/>
    </source>
</evidence>
<feature type="region of interest" description="Disordered" evidence="1">
    <location>
        <begin position="1"/>
        <end position="84"/>
    </location>
</feature>
<feature type="compositionally biased region" description="Low complexity" evidence="1">
    <location>
        <begin position="28"/>
        <end position="42"/>
    </location>
</feature>
<name>B0CPU9_LACBS</name>
<gene>
    <name evidence="2" type="ORF">LACBIDRAFT_300670</name>
</gene>
<dbReference type="Proteomes" id="UP000001194">
    <property type="component" value="Unassembled WGS sequence"/>
</dbReference>
<organism evidence="3">
    <name type="scientific">Laccaria bicolor (strain S238N-H82 / ATCC MYA-4686)</name>
    <name type="common">Bicoloured deceiver</name>
    <name type="synonym">Laccaria laccata var. bicolor</name>
    <dbReference type="NCBI Taxonomy" id="486041"/>
    <lineage>
        <taxon>Eukaryota</taxon>
        <taxon>Fungi</taxon>
        <taxon>Dikarya</taxon>
        <taxon>Basidiomycota</taxon>
        <taxon>Agaricomycotina</taxon>
        <taxon>Agaricomycetes</taxon>
        <taxon>Agaricomycetidae</taxon>
        <taxon>Agaricales</taxon>
        <taxon>Agaricineae</taxon>
        <taxon>Hydnangiaceae</taxon>
        <taxon>Laccaria</taxon>
    </lineage>
</organism>
<reference evidence="2 3" key="1">
    <citation type="journal article" date="2008" name="Nature">
        <title>The genome of Laccaria bicolor provides insights into mycorrhizal symbiosis.</title>
        <authorList>
            <person name="Martin F."/>
            <person name="Aerts A."/>
            <person name="Ahren D."/>
            <person name="Brun A."/>
            <person name="Danchin E.G.J."/>
            <person name="Duchaussoy F."/>
            <person name="Gibon J."/>
            <person name="Kohler A."/>
            <person name="Lindquist E."/>
            <person name="Pereda V."/>
            <person name="Salamov A."/>
            <person name="Shapiro H.J."/>
            <person name="Wuyts J."/>
            <person name="Blaudez D."/>
            <person name="Buee M."/>
            <person name="Brokstein P."/>
            <person name="Canbaeck B."/>
            <person name="Cohen D."/>
            <person name="Courty P.E."/>
            <person name="Coutinho P.M."/>
            <person name="Delaruelle C."/>
            <person name="Detter J.C."/>
            <person name="Deveau A."/>
            <person name="DiFazio S."/>
            <person name="Duplessis S."/>
            <person name="Fraissinet-Tachet L."/>
            <person name="Lucic E."/>
            <person name="Frey-Klett P."/>
            <person name="Fourrey C."/>
            <person name="Feussner I."/>
            <person name="Gay G."/>
            <person name="Grimwood J."/>
            <person name="Hoegger P.J."/>
            <person name="Jain P."/>
            <person name="Kilaru S."/>
            <person name="Labbe J."/>
            <person name="Lin Y.C."/>
            <person name="Legue V."/>
            <person name="Le Tacon F."/>
            <person name="Marmeisse R."/>
            <person name="Melayah D."/>
            <person name="Montanini B."/>
            <person name="Muratet M."/>
            <person name="Nehls U."/>
            <person name="Niculita-Hirzel H."/>
            <person name="Oudot-Le Secq M.P."/>
            <person name="Peter M."/>
            <person name="Quesneville H."/>
            <person name="Rajashekar B."/>
            <person name="Reich M."/>
            <person name="Rouhier N."/>
            <person name="Schmutz J."/>
            <person name="Yin T."/>
            <person name="Chalot M."/>
            <person name="Henrissat B."/>
            <person name="Kuees U."/>
            <person name="Lucas S."/>
            <person name="Van de Peer Y."/>
            <person name="Podila G.K."/>
            <person name="Polle A."/>
            <person name="Pukkila P.J."/>
            <person name="Richardson P.M."/>
            <person name="Rouze P."/>
            <person name="Sanders I.R."/>
            <person name="Stajich J.E."/>
            <person name="Tunlid A."/>
            <person name="Tuskan G."/>
            <person name="Grigoriev I.V."/>
        </authorList>
    </citation>
    <scope>NUCLEOTIDE SEQUENCE [LARGE SCALE GENOMIC DNA]</scope>
    <source>
        <strain evidence="3">S238N-H82 / ATCC MYA-4686</strain>
    </source>
</reference>
<keyword evidence="3" id="KW-1185">Reference proteome</keyword>
<dbReference type="KEGG" id="lbc:LACBIDRAFT_300670"/>
<protein>
    <submittedName>
        <fullName evidence="2">Predicted protein</fullName>
    </submittedName>
</protein>
<evidence type="ECO:0000313" key="2">
    <source>
        <dbReference type="EMBL" id="EDR14994.1"/>
    </source>
</evidence>
<dbReference type="InParanoid" id="B0CPU9"/>
<dbReference type="HOGENOM" id="CLU_162866_0_0_1"/>
<feature type="compositionally biased region" description="Basic and acidic residues" evidence="1">
    <location>
        <begin position="43"/>
        <end position="55"/>
    </location>
</feature>
<dbReference type="RefSeq" id="XP_001873202.1">
    <property type="nucleotide sequence ID" value="XM_001873167.1"/>
</dbReference>
<dbReference type="EMBL" id="DS547091">
    <property type="protein sequence ID" value="EDR14994.1"/>
    <property type="molecule type" value="Genomic_DNA"/>
</dbReference>
<dbReference type="AlphaFoldDB" id="B0CPU9"/>
<dbReference type="GeneID" id="6069057"/>
<accession>B0CPU9</accession>
<feature type="compositionally biased region" description="Low complexity" evidence="1">
    <location>
        <begin position="65"/>
        <end position="80"/>
    </location>
</feature>
<proteinExistence type="predicted"/>